<dbReference type="FunCoup" id="A0A1D2VA17">
    <property type="interactions" value="796"/>
</dbReference>
<keyword evidence="2" id="KW-0597">Phosphoprotein</keyword>
<reference evidence="6" key="1">
    <citation type="submission" date="2016-05" db="EMBL/GenBank/DDBJ databases">
        <title>Comparative genomics of biotechnologically important yeasts.</title>
        <authorList>
            <consortium name="DOE Joint Genome Institute"/>
            <person name="Riley R."/>
            <person name="Haridas S."/>
            <person name="Wolfe K.H."/>
            <person name="Lopes M.R."/>
            <person name="Hittinger C.T."/>
            <person name="Goker M."/>
            <person name="Salamov A."/>
            <person name="Wisecaver J."/>
            <person name="Long T.M."/>
            <person name="Aerts A.L."/>
            <person name="Barry K."/>
            <person name="Choi C."/>
            <person name="Clum A."/>
            <person name="Coughlan A.Y."/>
            <person name="Deshpande S."/>
            <person name="Douglass A.P."/>
            <person name="Hanson S.J."/>
            <person name="Klenk H.-P."/>
            <person name="Labutti K."/>
            <person name="Lapidus A."/>
            <person name="Lindquist E."/>
            <person name="Lipzen A."/>
            <person name="Meier-Kolthoff J.P."/>
            <person name="Ohm R.A."/>
            <person name="Otillar R.P."/>
            <person name="Pangilinan J."/>
            <person name="Peng Y."/>
            <person name="Rokas A."/>
            <person name="Rosa C.A."/>
            <person name="Scheuner C."/>
            <person name="Sibirny A.A."/>
            <person name="Slot J.C."/>
            <person name="Stielow J.B."/>
            <person name="Sun H."/>
            <person name="Kurtzman C.P."/>
            <person name="Blackwell M."/>
            <person name="Grigoriev I.V."/>
            <person name="Jeffries T.W."/>
        </authorList>
    </citation>
    <scope>NUCLEOTIDE SEQUENCE [LARGE SCALE GENOMIC DNA]</scope>
    <source>
        <strain evidence="6">DSM 1968</strain>
    </source>
</reference>
<feature type="region of interest" description="Disordered" evidence="4">
    <location>
        <begin position="16"/>
        <end position="125"/>
    </location>
</feature>
<feature type="region of interest" description="Disordered" evidence="4">
    <location>
        <begin position="419"/>
        <end position="458"/>
    </location>
</feature>
<evidence type="ECO:0000256" key="4">
    <source>
        <dbReference type="SAM" id="MobiDB-lite"/>
    </source>
</evidence>
<dbReference type="PANTHER" id="PTHR14150:SF12">
    <property type="entry name" value="U3 SMALL NUCLEOLAR RNA-ASSOCIATED PROTEIN 14 HOMOLOG A"/>
    <property type="match status" value="1"/>
</dbReference>
<evidence type="ECO:0000313" key="6">
    <source>
        <dbReference type="Proteomes" id="UP000095038"/>
    </source>
</evidence>
<protein>
    <recommendedName>
        <fullName evidence="7">Small-subunit processome</fullName>
    </recommendedName>
</protein>
<dbReference type="PANTHER" id="PTHR14150">
    <property type="entry name" value="U3 SMALL NUCLEOLAR RNA-ASSOCIATED PROTEIN 14"/>
    <property type="match status" value="1"/>
</dbReference>
<dbReference type="GeneID" id="30962180"/>
<evidence type="ECO:0008006" key="7">
    <source>
        <dbReference type="Google" id="ProtNLM"/>
    </source>
</evidence>
<feature type="compositionally biased region" description="Basic and acidic residues" evidence="4">
    <location>
        <begin position="388"/>
        <end position="401"/>
    </location>
</feature>
<feature type="region of interest" description="Disordered" evidence="4">
    <location>
        <begin position="513"/>
        <end position="532"/>
    </location>
</feature>
<feature type="region of interest" description="Disordered" evidence="4">
    <location>
        <begin position="550"/>
        <end position="607"/>
    </location>
</feature>
<dbReference type="Proteomes" id="UP000095038">
    <property type="component" value="Unassembled WGS sequence"/>
</dbReference>
<feature type="region of interest" description="Disordered" evidence="4">
    <location>
        <begin position="741"/>
        <end position="785"/>
    </location>
</feature>
<feature type="compositionally biased region" description="Basic and acidic residues" evidence="4">
    <location>
        <begin position="556"/>
        <end position="576"/>
    </location>
</feature>
<feature type="compositionally biased region" description="Acidic residues" evidence="4">
    <location>
        <begin position="433"/>
        <end position="445"/>
    </location>
</feature>
<feature type="region of interest" description="Disordered" evidence="4">
    <location>
        <begin position="356"/>
        <end position="401"/>
    </location>
</feature>
<evidence type="ECO:0000313" key="5">
    <source>
        <dbReference type="EMBL" id="ODV58439.1"/>
    </source>
</evidence>
<accession>A0A1D2VA17</accession>
<sequence length="785" mass="90938">MKNIKIDGAIHLLNNQEFEDEEITSSEDEISDNESVKSFDENELVTLDKIFDQPDFSDEEYEEYDNSTKSFKLDDNDLSSSESENDLESESESELESNFEEDEDEDEDDDIFKNSDDDENNDDNNEVSLKQTIKNLKASQNKFLEKSKKKLENINTSKANDFNLLSSNTLSISDMLSAIDSKTALNDAILLKDQKDKLTSQKKNDDTKTLDIPLPLRIKQRFERNAAFEITKNVLDEWEKDHPEGLDLLKIKKQNEIKITPSTFAPVIKPANDLESKIKNVLKKSYLEDDKKASTFEQIATAKLSVNDLRKKQNQLRMMRELMFREEIKARRLKKIKSKKFRKIRKKDLLKNKSLVEDQESDEEEDENDAHLKRASSRMTLKHQNNKWAKEMSKFGMSKDRETRMEIEEAAKRNQELTKRIQNQNNRQSDSDSNLEDSESEDEKELESKRKNLSKSGFLNMKFMKDAEKKLKMKNKEDIQKLRDLENGLDIKEFDEDKVENVKVALNNGRRIYTPSASNAGKEAKLQNQKIREDEDIENSKLLSNRLLNKIQNQNKDTKSKIKDTKNKAKKDENKSNDNNNNNNNNNNNHNTESKNQKKVSFDKKSENKTLEALSKIDKSVESNPWLADLDSKNTKSNVLKSQKLTIVDKKSTKAAKQNYKLKKATVKSTSKSNKKRKENEVYIDGNETLYIDDVYGSGDDESKQKIENNKFMFKDKKLIAEAFASDDVIKEFKKERQQLLKEERRKNNPKSSKMAVPGWGSWAGGPETKKRKKNNKLNPKSVKA</sequence>
<gene>
    <name evidence="5" type="ORF">ASCRUDRAFT_10252</name>
</gene>
<feature type="compositionally biased region" description="Acidic residues" evidence="4">
    <location>
        <begin position="55"/>
        <end position="65"/>
    </location>
</feature>
<dbReference type="EMBL" id="KV454492">
    <property type="protein sequence ID" value="ODV58439.1"/>
    <property type="molecule type" value="Genomic_DNA"/>
</dbReference>
<dbReference type="STRING" id="1344418.A0A1D2VA17"/>
<dbReference type="AlphaFoldDB" id="A0A1D2VA17"/>
<feature type="compositionally biased region" description="Basic and acidic residues" evidence="4">
    <location>
        <begin position="592"/>
        <end position="607"/>
    </location>
</feature>
<dbReference type="InParanoid" id="A0A1D2VA17"/>
<dbReference type="RefSeq" id="XP_020044746.1">
    <property type="nucleotide sequence ID" value="XM_020188544.1"/>
</dbReference>
<evidence type="ECO:0000256" key="3">
    <source>
        <dbReference type="ARBA" id="ARBA00023242"/>
    </source>
</evidence>
<dbReference type="GO" id="GO:0032040">
    <property type="term" value="C:small-subunit processome"/>
    <property type="evidence" value="ECO:0007669"/>
    <property type="project" value="InterPro"/>
</dbReference>
<feature type="compositionally biased region" description="Acidic residues" evidence="4">
    <location>
        <begin position="17"/>
        <end position="32"/>
    </location>
</feature>
<feature type="compositionally biased region" description="Acidic residues" evidence="4">
    <location>
        <begin position="83"/>
        <end position="125"/>
    </location>
</feature>
<dbReference type="GO" id="GO:0006364">
    <property type="term" value="P:rRNA processing"/>
    <property type="evidence" value="ECO:0007669"/>
    <property type="project" value="InterPro"/>
</dbReference>
<feature type="compositionally biased region" description="Low complexity" evidence="4">
    <location>
        <begin position="577"/>
        <end position="591"/>
    </location>
</feature>
<evidence type="ECO:0000256" key="2">
    <source>
        <dbReference type="ARBA" id="ARBA00022553"/>
    </source>
</evidence>
<name>A0A1D2VA17_9ASCO</name>
<proteinExistence type="predicted"/>
<feature type="compositionally biased region" description="Acidic residues" evidence="4">
    <location>
        <begin position="357"/>
        <end position="368"/>
    </location>
</feature>
<evidence type="ECO:0000256" key="1">
    <source>
        <dbReference type="ARBA" id="ARBA00004604"/>
    </source>
</evidence>
<dbReference type="InterPro" id="IPR006709">
    <property type="entry name" value="SSU_processome_Utp14"/>
</dbReference>
<feature type="compositionally biased region" description="Basic and acidic residues" evidence="4">
    <location>
        <begin position="522"/>
        <end position="532"/>
    </location>
</feature>
<dbReference type="Pfam" id="PF04615">
    <property type="entry name" value="Utp14"/>
    <property type="match status" value="1"/>
</dbReference>
<keyword evidence="6" id="KW-1185">Reference proteome</keyword>
<keyword evidence="3" id="KW-0539">Nucleus</keyword>
<feature type="compositionally biased region" description="Low complexity" evidence="4">
    <location>
        <begin position="422"/>
        <end position="432"/>
    </location>
</feature>
<feature type="compositionally biased region" description="Basic residues" evidence="4">
    <location>
        <begin position="373"/>
        <end position="385"/>
    </location>
</feature>
<organism evidence="5 6">
    <name type="scientific">Ascoidea rubescens DSM 1968</name>
    <dbReference type="NCBI Taxonomy" id="1344418"/>
    <lineage>
        <taxon>Eukaryota</taxon>
        <taxon>Fungi</taxon>
        <taxon>Dikarya</taxon>
        <taxon>Ascomycota</taxon>
        <taxon>Saccharomycotina</taxon>
        <taxon>Saccharomycetes</taxon>
        <taxon>Ascoideaceae</taxon>
        <taxon>Ascoidea</taxon>
    </lineage>
</organism>
<comment type="subcellular location">
    <subcellularLocation>
        <location evidence="1">Nucleus</location>
        <location evidence="1">Nucleolus</location>
    </subcellularLocation>
</comment>
<dbReference type="OrthoDB" id="277439at2759"/>